<reference evidence="1 2" key="1">
    <citation type="journal article" date="2019" name="Environ. Microbiol.">
        <title>The phytopathogenic nature of Dickeya aquatica 174/2 and the dynamic early evolution of Dickeya pathogenicity.</title>
        <authorList>
            <person name="Duprey A."/>
            <person name="Taib N."/>
            <person name="Leonard S."/>
            <person name="Garin T."/>
            <person name="Flandrois J.P."/>
            <person name="Nasser W."/>
            <person name="Brochier-Armanet C."/>
            <person name="Reverchon S."/>
        </authorList>
    </citation>
    <scope>NUCLEOTIDE SEQUENCE [LARGE SCALE GENOMIC DNA]</scope>
    <source>
        <strain evidence="1 2">NCPPB 569</strain>
    </source>
</reference>
<evidence type="ECO:0000313" key="2">
    <source>
        <dbReference type="Proteomes" id="UP000320591"/>
    </source>
</evidence>
<name>A0A5B8I0E9_9GAMM</name>
<organism evidence="1 2">
    <name type="scientific">Dickeya poaceiphila</name>
    <dbReference type="NCBI Taxonomy" id="568768"/>
    <lineage>
        <taxon>Bacteria</taxon>
        <taxon>Pseudomonadati</taxon>
        <taxon>Pseudomonadota</taxon>
        <taxon>Gammaproteobacteria</taxon>
        <taxon>Enterobacterales</taxon>
        <taxon>Pectobacteriaceae</taxon>
        <taxon>Dickeya</taxon>
    </lineage>
</organism>
<dbReference type="GO" id="GO:0030244">
    <property type="term" value="P:cellulose biosynthetic process"/>
    <property type="evidence" value="ECO:0007669"/>
    <property type="project" value="InterPro"/>
</dbReference>
<sequence>MSDMQQHALNYYRQQQLPPGWADLFGVIVNGMMDNAGEQDGLAFLRHMGEQLAERYPLPEALTVVDLEREMNQVLSQFHWGCVDLRPYENRLEIYHLALPVLANTQSSSSRWRMAMAAVLQGLYSRWLRGQGGAENVPLSCEETENGSILLFRYY</sequence>
<dbReference type="AlphaFoldDB" id="A0A5B8I0E9"/>
<dbReference type="KEGG" id="dic:Dpoa569_0000117"/>
<dbReference type="STRING" id="568768.GCA_000406125_00096"/>
<dbReference type="InterPro" id="IPR038470">
    <property type="entry name" value="Cellsynth_D_sf"/>
</dbReference>
<dbReference type="OrthoDB" id="6078279at2"/>
<dbReference type="Proteomes" id="UP000320591">
    <property type="component" value="Chromosome"/>
</dbReference>
<protein>
    <submittedName>
        <fullName evidence="1">Cellulose synthase</fullName>
    </submittedName>
</protein>
<dbReference type="Pfam" id="PF03500">
    <property type="entry name" value="Cellsynth_D"/>
    <property type="match status" value="1"/>
</dbReference>
<proteinExistence type="predicted"/>
<dbReference type="EMBL" id="CP042220">
    <property type="protein sequence ID" value="QDX28483.1"/>
    <property type="molecule type" value="Genomic_DNA"/>
</dbReference>
<dbReference type="Gene3D" id="3.30.70.2590">
    <property type="match status" value="1"/>
</dbReference>
<keyword evidence="2" id="KW-1185">Reference proteome</keyword>
<dbReference type="RefSeq" id="WP_042867650.1">
    <property type="nucleotide sequence ID" value="NZ_CM001975.1"/>
</dbReference>
<accession>A0A5B8I0E9</accession>
<evidence type="ECO:0000313" key="1">
    <source>
        <dbReference type="EMBL" id="QDX28483.1"/>
    </source>
</evidence>
<dbReference type="InterPro" id="IPR022798">
    <property type="entry name" value="BcsD_bac"/>
</dbReference>
<gene>
    <name evidence="1" type="ORF">Dpoa569_0000117</name>
</gene>